<keyword evidence="1" id="KW-0540">Nuclease</keyword>
<dbReference type="EMBL" id="JAMPKK010000036">
    <property type="protein sequence ID" value="MEP0866019.1"/>
    <property type="molecule type" value="Genomic_DNA"/>
</dbReference>
<gene>
    <name evidence="1" type="ORF">NDI37_16240</name>
</gene>
<accession>A0ABV0JSC9</accession>
<dbReference type="InterPro" id="IPR007636">
    <property type="entry name" value="Restrct_endonuc_II_XhoI"/>
</dbReference>
<dbReference type="RefSeq" id="WP_190419474.1">
    <property type="nucleotide sequence ID" value="NZ_JAMPKK010000036.1"/>
</dbReference>
<evidence type="ECO:0000313" key="2">
    <source>
        <dbReference type="Proteomes" id="UP001442494"/>
    </source>
</evidence>
<dbReference type="Pfam" id="PF04555">
    <property type="entry name" value="XhoI"/>
    <property type="match status" value="1"/>
</dbReference>
<evidence type="ECO:0000313" key="1">
    <source>
        <dbReference type="EMBL" id="MEP0866019.1"/>
    </source>
</evidence>
<organism evidence="1 2">
    <name type="scientific">Funiculus sociatus GB2-A5</name>
    <dbReference type="NCBI Taxonomy" id="2933946"/>
    <lineage>
        <taxon>Bacteria</taxon>
        <taxon>Bacillati</taxon>
        <taxon>Cyanobacteriota</taxon>
        <taxon>Cyanophyceae</taxon>
        <taxon>Coleofasciculales</taxon>
        <taxon>Coleofasciculaceae</taxon>
        <taxon>Funiculus</taxon>
    </lineage>
</organism>
<keyword evidence="1" id="KW-0378">Hydrolase</keyword>
<dbReference type="GO" id="GO:0004519">
    <property type="term" value="F:endonuclease activity"/>
    <property type="evidence" value="ECO:0007669"/>
    <property type="project" value="UniProtKB-KW"/>
</dbReference>
<reference evidence="1 2" key="1">
    <citation type="submission" date="2022-04" db="EMBL/GenBank/DDBJ databases">
        <title>Positive selection, recombination, and allopatry shape intraspecific diversity of widespread and dominant cyanobacteria.</title>
        <authorList>
            <person name="Wei J."/>
            <person name="Shu W."/>
            <person name="Hu C."/>
        </authorList>
    </citation>
    <scope>NUCLEOTIDE SEQUENCE [LARGE SCALE GENOMIC DNA]</scope>
    <source>
        <strain evidence="1 2">GB2-A5</strain>
    </source>
</reference>
<dbReference type="Proteomes" id="UP001442494">
    <property type="component" value="Unassembled WGS sequence"/>
</dbReference>
<keyword evidence="2" id="KW-1185">Reference proteome</keyword>
<name>A0ABV0JSC9_9CYAN</name>
<protein>
    <submittedName>
        <fullName evidence="1">PaeR7I family type II restriction endonuclease</fullName>
    </submittedName>
</protein>
<proteinExistence type="predicted"/>
<comment type="caution">
    <text evidence="1">The sequence shown here is derived from an EMBL/GenBank/DDBJ whole genome shotgun (WGS) entry which is preliminary data.</text>
</comment>
<keyword evidence="1" id="KW-0255">Endonuclease</keyword>
<sequence>MPIPSNVFNDAVRGFWNQRIAQRQAQELLGKIDQGNRRDVTGGKQMDGFALAITNLLLDAGISQESIHIKKSLTVLPGFFRPTKTYDFLVVSEGQFKAAIELKSHVGPSFGNNFNNRAEEAMGSALDIWTAFREGAFGNAPPPWIGYLIVLEDCPASHRPVNVSEPHFPVFEDFKNSSYAKRYELFCRKMVRERHYNAACFLMADKDRVDETPNYTEPASDLSADNFLIGLLRHVVPI</sequence>